<gene>
    <name evidence="1" type="ORF">LY90DRAFT_516365</name>
</gene>
<keyword evidence="2" id="KW-1185">Reference proteome</keyword>
<dbReference type="Proteomes" id="UP000193920">
    <property type="component" value="Unassembled WGS sequence"/>
</dbReference>
<accession>A0A1Y2AFD8</accession>
<proteinExistence type="predicted"/>
<dbReference type="AlphaFoldDB" id="A0A1Y2AFD8"/>
<protein>
    <submittedName>
        <fullName evidence="1">Uncharacterized protein</fullName>
    </submittedName>
</protein>
<organism evidence="1 2">
    <name type="scientific">Neocallimastix californiae</name>
    <dbReference type="NCBI Taxonomy" id="1754190"/>
    <lineage>
        <taxon>Eukaryota</taxon>
        <taxon>Fungi</taxon>
        <taxon>Fungi incertae sedis</taxon>
        <taxon>Chytridiomycota</taxon>
        <taxon>Chytridiomycota incertae sedis</taxon>
        <taxon>Neocallimastigomycetes</taxon>
        <taxon>Neocallimastigales</taxon>
        <taxon>Neocallimastigaceae</taxon>
        <taxon>Neocallimastix</taxon>
    </lineage>
</organism>
<reference evidence="1 2" key="1">
    <citation type="submission" date="2016-08" db="EMBL/GenBank/DDBJ databases">
        <title>A Parts List for Fungal Cellulosomes Revealed by Comparative Genomics.</title>
        <authorList>
            <consortium name="DOE Joint Genome Institute"/>
            <person name="Haitjema C.H."/>
            <person name="Gilmore S.P."/>
            <person name="Henske J.K."/>
            <person name="Solomon K.V."/>
            <person name="De Groot R."/>
            <person name="Kuo A."/>
            <person name="Mondo S.J."/>
            <person name="Salamov A.A."/>
            <person name="Labutti K."/>
            <person name="Zhao Z."/>
            <person name="Chiniquy J."/>
            <person name="Barry K."/>
            <person name="Brewer H.M."/>
            <person name="Purvine S.O."/>
            <person name="Wright A.T."/>
            <person name="Boxma B."/>
            <person name="Van Alen T."/>
            <person name="Hackstein J.H."/>
            <person name="Baker S.E."/>
            <person name="Grigoriev I.V."/>
            <person name="O'Malley M.A."/>
        </authorList>
    </citation>
    <scope>NUCLEOTIDE SEQUENCE [LARGE SCALE GENOMIC DNA]</scope>
    <source>
        <strain evidence="1 2">G1</strain>
    </source>
</reference>
<evidence type="ECO:0000313" key="1">
    <source>
        <dbReference type="EMBL" id="ORY20967.1"/>
    </source>
</evidence>
<sequence>MINSLERYVVSEKVKKIRKRNVKDDLSDYMEDKFNNNFVYDKDTNLLDIKNDVMVKCIIINSLGEKTRKIIEGQGKTAFQTWKILKHSFTRSPERRKLEIQNKISNLKYNEDQDINISMAKLQNAIEELE</sequence>
<comment type="caution">
    <text evidence="1">The sequence shown here is derived from an EMBL/GenBank/DDBJ whole genome shotgun (WGS) entry which is preliminary data.</text>
</comment>
<dbReference type="STRING" id="1754190.A0A1Y2AFD8"/>
<name>A0A1Y2AFD8_9FUNG</name>
<dbReference type="EMBL" id="MCOG01000275">
    <property type="protein sequence ID" value="ORY20967.1"/>
    <property type="molecule type" value="Genomic_DNA"/>
</dbReference>
<evidence type="ECO:0000313" key="2">
    <source>
        <dbReference type="Proteomes" id="UP000193920"/>
    </source>
</evidence>